<dbReference type="EMBL" id="CAIT01000009">
    <property type="protein sequence ID" value="CCH55409.1"/>
    <property type="molecule type" value="Genomic_DNA"/>
</dbReference>
<dbReference type="AlphaFoldDB" id="I2GND1"/>
<keyword evidence="4 7" id="KW-0812">Transmembrane</keyword>
<dbReference type="Pfam" id="PF02417">
    <property type="entry name" value="Chromate_transp"/>
    <property type="match status" value="2"/>
</dbReference>
<evidence type="ECO:0000256" key="2">
    <source>
        <dbReference type="ARBA" id="ARBA00005262"/>
    </source>
</evidence>
<gene>
    <name evidence="8" type="ORF">BN8_04666</name>
</gene>
<feature type="transmembrane region" description="Helical" evidence="7">
    <location>
        <begin position="279"/>
        <end position="302"/>
    </location>
</feature>
<sequence>MYRHLLFRLPNRMLPNLTTVKPVRRIRYIIFLKDVLILALTTFGGPQVHLAMMFDRFVRQRRYLTEEELMELNALCQVLPGPTSTQTITALGFKIGGPNLAYLTLLLWVLPAVSIMTAAGIGVYYLEQKQLSLHFARFIQPMAVGFLIVAGYRIGRKVIKNQTSLVLAILAALTAYAFRSPYMTPVVIVVGGVTTALTYEKQQRMDKIPLRVEWANFFLWLGVLIAAATLGAITQSLPVRLFENFYRNGSLVFGGGQVLTPMLYNEFVAFKQYLTREEFLSGLGLVQAVPGPVFAFSSYIGALSMRDTGVYGQFWGSCVSTAGIFLPGTFLIFFVYRFWDQLKRYRVVRASLEGINAASTGLTAAAALVLFEPMVPHWPSVMIVICTIVLQEFTRVPPFLLILGGLVAGVVF</sequence>
<comment type="subcellular location">
    <subcellularLocation>
        <location evidence="1">Cell membrane</location>
        <topology evidence="1">Multi-pass membrane protein</topology>
    </subcellularLocation>
</comment>
<dbReference type="NCBIfam" id="TIGR00937">
    <property type="entry name" value="2A51"/>
    <property type="match status" value="1"/>
</dbReference>
<keyword evidence="5 7" id="KW-1133">Transmembrane helix</keyword>
<comment type="caution">
    <text evidence="8">The sequence shown here is derived from an EMBL/GenBank/DDBJ whole genome shotgun (WGS) entry which is preliminary data.</text>
</comment>
<evidence type="ECO:0000256" key="4">
    <source>
        <dbReference type="ARBA" id="ARBA00022692"/>
    </source>
</evidence>
<dbReference type="eggNOG" id="COG2059">
    <property type="taxonomic scope" value="Bacteria"/>
</dbReference>
<organism evidence="8 9">
    <name type="scientific">Fibrisoma limi BUZ 3</name>
    <dbReference type="NCBI Taxonomy" id="1185876"/>
    <lineage>
        <taxon>Bacteria</taxon>
        <taxon>Pseudomonadati</taxon>
        <taxon>Bacteroidota</taxon>
        <taxon>Cytophagia</taxon>
        <taxon>Cytophagales</taxon>
        <taxon>Spirosomataceae</taxon>
        <taxon>Fibrisoma</taxon>
    </lineage>
</organism>
<dbReference type="InterPro" id="IPR014047">
    <property type="entry name" value="Chr_Tranpt_l_chain"/>
</dbReference>
<feature type="transmembrane region" description="Helical" evidence="7">
    <location>
        <begin position="35"/>
        <end position="54"/>
    </location>
</feature>
<accession>I2GND1</accession>
<evidence type="ECO:0000256" key="5">
    <source>
        <dbReference type="ARBA" id="ARBA00022989"/>
    </source>
</evidence>
<dbReference type="PANTHER" id="PTHR33567">
    <property type="entry name" value="CHROMATE ION TRANSPORTER (EUROFUNG)"/>
    <property type="match status" value="1"/>
</dbReference>
<evidence type="ECO:0000256" key="3">
    <source>
        <dbReference type="ARBA" id="ARBA00022475"/>
    </source>
</evidence>
<feature type="transmembrane region" description="Helical" evidence="7">
    <location>
        <begin position="138"/>
        <end position="155"/>
    </location>
</feature>
<feature type="transmembrane region" description="Helical" evidence="7">
    <location>
        <begin position="351"/>
        <end position="371"/>
    </location>
</feature>
<dbReference type="InterPro" id="IPR003370">
    <property type="entry name" value="Chromate_transpt"/>
</dbReference>
<feature type="transmembrane region" description="Helical" evidence="7">
    <location>
        <begin position="184"/>
        <end position="200"/>
    </location>
</feature>
<evidence type="ECO:0000313" key="9">
    <source>
        <dbReference type="Proteomes" id="UP000009309"/>
    </source>
</evidence>
<keyword evidence="6 7" id="KW-0472">Membrane</keyword>
<dbReference type="GO" id="GO:0015109">
    <property type="term" value="F:chromate transmembrane transporter activity"/>
    <property type="evidence" value="ECO:0007669"/>
    <property type="project" value="InterPro"/>
</dbReference>
<feature type="transmembrane region" description="Helical" evidence="7">
    <location>
        <begin position="100"/>
        <end position="126"/>
    </location>
</feature>
<name>I2GND1_9BACT</name>
<evidence type="ECO:0000256" key="1">
    <source>
        <dbReference type="ARBA" id="ARBA00004651"/>
    </source>
</evidence>
<reference evidence="8 9" key="1">
    <citation type="journal article" date="2012" name="J. Bacteriol.">
        <title>Genome Sequence of the Filamentous Bacterium Fibrisoma limi BUZ 3T.</title>
        <authorList>
            <person name="Filippini M."/>
            <person name="Qi W."/>
            <person name="Jaenicke S."/>
            <person name="Goesmann A."/>
            <person name="Smits T.H."/>
            <person name="Bagheri H.C."/>
        </authorList>
    </citation>
    <scope>NUCLEOTIDE SEQUENCE [LARGE SCALE GENOMIC DNA]</scope>
    <source>
        <strain evidence="9">BUZ 3T</strain>
    </source>
</reference>
<keyword evidence="3" id="KW-1003">Cell membrane</keyword>
<dbReference type="PIRSF" id="PIRSF004810">
    <property type="entry name" value="ChrA"/>
    <property type="match status" value="1"/>
</dbReference>
<dbReference type="GO" id="GO:0005886">
    <property type="term" value="C:plasma membrane"/>
    <property type="evidence" value="ECO:0007669"/>
    <property type="project" value="UniProtKB-SubCell"/>
</dbReference>
<dbReference type="Proteomes" id="UP000009309">
    <property type="component" value="Unassembled WGS sequence"/>
</dbReference>
<feature type="transmembrane region" description="Helical" evidence="7">
    <location>
        <begin position="314"/>
        <end position="339"/>
    </location>
</feature>
<feature type="transmembrane region" description="Helical" evidence="7">
    <location>
        <begin position="245"/>
        <end position="267"/>
    </location>
</feature>
<keyword evidence="9" id="KW-1185">Reference proteome</keyword>
<evidence type="ECO:0000256" key="6">
    <source>
        <dbReference type="ARBA" id="ARBA00023136"/>
    </source>
</evidence>
<proteinExistence type="inferred from homology"/>
<evidence type="ECO:0000313" key="8">
    <source>
        <dbReference type="EMBL" id="CCH55409.1"/>
    </source>
</evidence>
<dbReference type="PANTHER" id="PTHR33567:SF3">
    <property type="entry name" value="CHROMATE ION TRANSPORTER (EUROFUNG)"/>
    <property type="match status" value="1"/>
</dbReference>
<dbReference type="STRING" id="1185876.BN8_04666"/>
<protein>
    <submittedName>
        <fullName evidence="8">Chromate transporter, chromate ion transporter (CHR) family</fullName>
    </submittedName>
</protein>
<feature type="transmembrane region" description="Helical" evidence="7">
    <location>
        <begin position="212"/>
        <end position="233"/>
    </location>
</feature>
<comment type="similarity">
    <text evidence="2">Belongs to the chromate ion transporter (CHR) (TC 2.A.51) family.</text>
</comment>
<evidence type="ECO:0000256" key="7">
    <source>
        <dbReference type="SAM" id="Phobius"/>
    </source>
</evidence>